<proteinExistence type="predicted"/>
<dbReference type="EMBL" id="PP763432">
    <property type="protein sequence ID" value="XBN42153.1"/>
    <property type="molecule type" value="Genomic_DNA"/>
</dbReference>
<name>A0AAU7J7Q5_9VIRU</name>
<evidence type="ECO:0000313" key="1">
    <source>
        <dbReference type="EMBL" id="XBN42153.1"/>
    </source>
</evidence>
<accession>A0AAU7J7Q5</accession>
<reference evidence="1" key="1">
    <citation type="submission" date="2024-05" db="EMBL/GenBank/DDBJ databases">
        <title>Complete genome sequence of bacteriophages Merry and Sunny infecting Microbacterium sp. isolated from an alkaline commercial outdoor algal pond.</title>
        <authorList>
            <person name="Levesque A.V."/>
            <person name="Rabines A.J."/>
            <person name="Alrubaiaan E."/>
            <person name="Oliver A."/>
            <person name="Allen E.E."/>
            <person name="Hazlebeck D."/>
            <person name="Pinowska A."/>
            <person name="Traller J.C."/>
            <person name="Zeigler Allen L."/>
        </authorList>
    </citation>
    <scope>NUCLEOTIDE SEQUENCE</scope>
</reference>
<sequence length="39" mass="4277">MSEYQHTLFDGRTVTCLAWRAGYAGGLSCDWANATPNPD</sequence>
<protein>
    <submittedName>
        <fullName evidence="1">Uncharacterized protein</fullName>
    </submittedName>
</protein>
<organism evidence="1">
    <name type="scientific">Microbacterium phage Sunny</name>
    <dbReference type="NCBI Taxonomy" id="3144828"/>
    <lineage>
        <taxon>Viruses</taxon>
    </lineage>
</organism>